<keyword evidence="3" id="KW-0808">Transferase</keyword>
<evidence type="ECO:0000313" key="3">
    <source>
        <dbReference type="EMBL" id="TDP75070.1"/>
    </source>
</evidence>
<dbReference type="Proteomes" id="UP000295361">
    <property type="component" value="Unassembled WGS sequence"/>
</dbReference>
<dbReference type="GO" id="GO:0016301">
    <property type="term" value="F:kinase activity"/>
    <property type="evidence" value="ECO:0007669"/>
    <property type="project" value="UniProtKB-KW"/>
</dbReference>
<evidence type="ECO:0000313" key="4">
    <source>
        <dbReference type="Proteomes" id="UP000295361"/>
    </source>
</evidence>
<keyword evidence="3" id="KW-0418">Kinase</keyword>
<dbReference type="SUPFAM" id="SSF52540">
    <property type="entry name" value="P-loop containing nucleoside triphosphate hydrolases"/>
    <property type="match status" value="1"/>
</dbReference>
<dbReference type="Gene3D" id="1.10.287.130">
    <property type="match status" value="1"/>
</dbReference>
<comment type="similarity">
    <text evidence="1">Belongs to the SIMIBI class G3E GTPase family. ArgK/MeaB subfamily.</text>
</comment>
<dbReference type="EMBL" id="SNXS01000001">
    <property type="protein sequence ID" value="TDP75070.1"/>
    <property type="molecule type" value="Genomic_DNA"/>
</dbReference>
<dbReference type="InterPro" id="IPR027417">
    <property type="entry name" value="P-loop_NTPase"/>
</dbReference>
<dbReference type="InterPro" id="IPR003593">
    <property type="entry name" value="AAA+_ATPase"/>
</dbReference>
<dbReference type="NCBIfam" id="TIGR00750">
    <property type="entry name" value="lao"/>
    <property type="match status" value="1"/>
</dbReference>
<dbReference type="FunCoup" id="A0A4R6QV40">
    <property type="interactions" value="425"/>
</dbReference>
<dbReference type="RefSeq" id="WP_133699647.1">
    <property type="nucleotide sequence ID" value="NZ_SNXS01000001.1"/>
</dbReference>
<dbReference type="CDD" id="cd03114">
    <property type="entry name" value="MMAA-like"/>
    <property type="match status" value="1"/>
</dbReference>
<feature type="domain" description="AAA+ ATPase" evidence="2">
    <location>
        <begin position="56"/>
        <end position="223"/>
    </location>
</feature>
<dbReference type="InParanoid" id="A0A4R6QV40"/>
<reference evidence="3 4" key="1">
    <citation type="submission" date="2019-03" db="EMBL/GenBank/DDBJ databases">
        <title>Genomic Encyclopedia of Type Strains, Phase IV (KMG-IV): sequencing the most valuable type-strain genomes for metagenomic binning, comparative biology and taxonomic classification.</title>
        <authorList>
            <person name="Goeker M."/>
        </authorList>
    </citation>
    <scope>NUCLEOTIDE SEQUENCE [LARGE SCALE GENOMIC DNA]</scope>
    <source>
        <strain evidence="3 4">DSM 16998</strain>
    </source>
</reference>
<name>A0A4R6QV40_9BURK</name>
<dbReference type="GO" id="GO:0003924">
    <property type="term" value="F:GTPase activity"/>
    <property type="evidence" value="ECO:0007669"/>
    <property type="project" value="InterPro"/>
</dbReference>
<dbReference type="Gene3D" id="3.40.50.300">
    <property type="entry name" value="P-loop containing nucleotide triphosphate hydrolases"/>
    <property type="match status" value="1"/>
</dbReference>
<comment type="caution">
    <text evidence="3">The sequence shown here is derived from an EMBL/GenBank/DDBJ whole genome shotgun (WGS) entry which is preliminary data.</text>
</comment>
<dbReference type="InterPro" id="IPR005129">
    <property type="entry name" value="GTPase_ArgK"/>
</dbReference>
<keyword evidence="4" id="KW-1185">Reference proteome</keyword>
<dbReference type="PANTHER" id="PTHR23408">
    <property type="entry name" value="METHYLMALONYL-COA MUTASE"/>
    <property type="match status" value="1"/>
</dbReference>
<evidence type="ECO:0000256" key="1">
    <source>
        <dbReference type="ARBA" id="ARBA00009625"/>
    </source>
</evidence>
<dbReference type="Gene3D" id="1.20.5.170">
    <property type="match status" value="1"/>
</dbReference>
<dbReference type="Pfam" id="PF03308">
    <property type="entry name" value="MeaB"/>
    <property type="match status" value="1"/>
</dbReference>
<dbReference type="SMART" id="SM00382">
    <property type="entry name" value="AAA"/>
    <property type="match status" value="1"/>
</dbReference>
<sequence>MRSVPPSSLAQALLANRGPAQRRALAKAITLLESTRPDHRAQADALLTELLPHTGKSFRLGISGVPGVGKSTFIEALGLFLIARGHRVAVLAVDPSSSVSGGSILGDKTRMEHLSMDERAYIRPSPASGTLGGVAEKTREAMLVCEAAGHDVVIVETVGVGQSETAVAGMTDMYCLLQLPNAGDDLQAIKKGVMELADLVVINKVDLDAAAATRAQAQITSSLRLLGYSGHSHGPHDEQVWHPQVMQLSALKNQGLDRFWAAVAQFQKLQTANGKLAARRQQQAKDWMWERIHAGLRQQFAASLAVRGVLDDRTQQVLQGRLAASTAARELLHLFSGSDPNLSNGNSHA</sequence>
<evidence type="ECO:0000259" key="2">
    <source>
        <dbReference type="SMART" id="SM00382"/>
    </source>
</evidence>
<organism evidence="3 4">
    <name type="scientific">Roseateles toxinivorans</name>
    <dbReference type="NCBI Taxonomy" id="270368"/>
    <lineage>
        <taxon>Bacteria</taxon>
        <taxon>Pseudomonadati</taxon>
        <taxon>Pseudomonadota</taxon>
        <taxon>Betaproteobacteria</taxon>
        <taxon>Burkholderiales</taxon>
        <taxon>Sphaerotilaceae</taxon>
        <taxon>Roseateles</taxon>
    </lineage>
</organism>
<dbReference type="GO" id="GO:0005737">
    <property type="term" value="C:cytoplasm"/>
    <property type="evidence" value="ECO:0007669"/>
    <property type="project" value="TreeGrafter"/>
</dbReference>
<dbReference type="GO" id="GO:0005525">
    <property type="term" value="F:GTP binding"/>
    <property type="evidence" value="ECO:0007669"/>
    <property type="project" value="InterPro"/>
</dbReference>
<dbReference type="PANTHER" id="PTHR23408:SF3">
    <property type="entry name" value="METHYLMALONIC ACIDURIA TYPE A PROTEIN, MITOCHONDRIAL"/>
    <property type="match status" value="1"/>
</dbReference>
<dbReference type="OrthoDB" id="9778292at2"/>
<gene>
    <name evidence="3" type="ORF">DES47_1011146</name>
</gene>
<dbReference type="AlphaFoldDB" id="A0A4R6QV40"/>
<accession>A0A4R6QV40</accession>
<proteinExistence type="inferred from homology"/>
<protein>
    <submittedName>
        <fullName evidence="3">LAO/AO transport system kinase</fullName>
    </submittedName>
</protein>
<dbReference type="NCBIfam" id="NF006958">
    <property type="entry name" value="PRK09435.1"/>
    <property type="match status" value="1"/>
</dbReference>